<organism evidence="4 5">
    <name type="scientific">Helicobacter didelphidarum</name>
    <dbReference type="NCBI Taxonomy" id="2040648"/>
    <lineage>
        <taxon>Bacteria</taxon>
        <taxon>Pseudomonadati</taxon>
        <taxon>Campylobacterota</taxon>
        <taxon>Epsilonproteobacteria</taxon>
        <taxon>Campylobacterales</taxon>
        <taxon>Helicobacteraceae</taxon>
        <taxon>Helicobacter</taxon>
    </lineage>
</organism>
<feature type="coiled-coil region" evidence="1">
    <location>
        <begin position="485"/>
        <end position="564"/>
    </location>
</feature>
<dbReference type="Pfam" id="PF18709">
    <property type="entry name" value="DLP_helical"/>
    <property type="match status" value="1"/>
</dbReference>
<dbReference type="InterPro" id="IPR027417">
    <property type="entry name" value="P-loop_NTPase"/>
</dbReference>
<protein>
    <submittedName>
        <fullName evidence="4">Labile enterotoxin output A</fullName>
    </submittedName>
</protein>
<dbReference type="Proteomes" id="UP000256379">
    <property type="component" value="Unassembled WGS sequence"/>
</dbReference>
<dbReference type="EMBL" id="NXLQ01000005">
    <property type="protein sequence ID" value="RDU66387.1"/>
    <property type="molecule type" value="Genomic_DNA"/>
</dbReference>
<feature type="domain" description="G" evidence="2">
    <location>
        <begin position="55"/>
        <end position="155"/>
    </location>
</feature>
<dbReference type="NCBIfam" id="NF041922">
    <property type="entry name" value="DLP_LeoA_gen"/>
    <property type="match status" value="1"/>
</dbReference>
<dbReference type="InterPro" id="IPR006073">
    <property type="entry name" value="GTP-bd"/>
</dbReference>
<feature type="domain" description="Dynamin-like helical" evidence="3">
    <location>
        <begin position="209"/>
        <end position="547"/>
    </location>
</feature>
<dbReference type="Gene3D" id="3.40.50.300">
    <property type="entry name" value="P-loop containing nucleotide triphosphate hydrolases"/>
    <property type="match status" value="1"/>
</dbReference>
<dbReference type="InterPro" id="IPR040576">
    <property type="entry name" value="DLP_helical"/>
</dbReference>
<dbReference type="RefSeq" id="WP_115542735.1">
    <property type="nucleotide sequence ID" value="NZ_NXLQ01000005.1"/>
</dbReference>
<evidence type="ECO:0000313" key="4">
    <source>
        <dbReference type="EMBL" id="RDU66387.1"/>
    </source>
</evidence>
<evidence type="ECO:0000313" key="5">
    <source>
        <dbReference type="Proteomes" id="UP000256379"/>
    </source>
</evidence>
<dbReference type="SUPFAM" id="SSF52540">
    <property type="entry name" value="P-loop containing nucleoside triphosphate hydrolases"/>
    <property type="match status" value="1"/>
</dbReference>
<sequence length="566" mass="64511">MNTIQDIQTLQSKNKDLLTKLVKLIDDGRDLGLDIQETYLEKAKEALNNTDTKLKVALIGGFSEGKTSIVAAWLEKLSNDMKINTSESSDAVSVYNIDNDIEIIDTPGLFGFKEKNDNGNIQKYKDITKQYVSQAHIILYVLNPANPIKASHAEDLNWLFRELNLLPRSVFVLSKFDEEVDIEDEEDYRDRLEIKKESIIERLKQNIALSESEAKDLSIVAVSANPYQKGTTYWLEHKDEFRKLSRIDTLREEAIKKITHNGGKFALVEEAKKSIINDVICKFLPTIHELENILHEQKEEQQNGYNKQKKDLAKIDSHMIKAQESLKSFAERYFSGLLLQLSGTSITTFKSFYEREMGDDKGNKIFTRLNDEIARETKSINTELINLANNIDFEIERAKANDSKLAQHGIKIGTRLLQNSGIINNTLVLAGRDGLVSVAKTLGMDVALKFKPYGAIKLAANINKCLPYIGMALTIFLEMRDAKKRAEEEEKFNAMKNELAESLEQQQQEFLEFVTGDTFKNEFSKNSHTIKEDLKKIESQLNNVEQAETKLIEWKNTAKDLQSQIE</sequence>
<evidence type="ECO:0000259" key="2">
    <source>
        <dbReference type="Pfam" id="PF01926"/>
    </source>
</evidence>
<accession>A0A3D8IM85</accession>
<reference evidence="4 5" key="1">
    <citation type="submission" date="2018-04" db="EMBL/GenBank/DDBJ databases">
        <title>Novel Campyloabacter and Helicobacter Species and Strains.</title>
        <authorList>
            <person name="Mannion A.J."/>
            <person name="Shen Z."/>
            <person name="Fox J.G."/>
        </authorList>
    </citation>
    <scope>NUCLEOTIDE SEQUENCE [LARGE SCALE GENOMIC DNA]</scope>
    <source>
        <strain evidence="4 5">MIT 17-337</strain>
    </source>
</reference>
<dbReference type="OrthoDB" id="6402537at2"/>
<proteinExistence type="predicted"/>
<keyword evidence="5" id="KW-1185">Reference proteome</keyword>
<dbReference type="AlphaFoldDB" id="A0A3D8IM85"/>
<comment type="caution">
    <text evidence="4">The sequence shown here is derived from an EMBL/GenBank/DDBJ whole genome shotgun (WGS) entry which is preliminary data.</text>
</comment>
<keyword evidence="1" id="KW-0175">Coiled coil</keyword>
<dbReference type="InterPro" id="IPR049678">
    <property type="entry name" value="LeoA-like"/>
</dbReference>
<gene>
    <name evidence="4" type="ORF">CQA53_04005</name>
</gene>
<dbReference type="GO" id="GO:0005525">
    <property type="term" value="F:GTP binding"/>
    <property type="evidence" value="ECO:0007669"/>
    <property type="project" value="InterPro"/>
</dbReference>
<feature type="coiled-coil region" evidence="1">
    <location>
        <begin position="182"/>
        <end position="220"/>
    </location>
</feature>
<name>A0A3D8IM85_9HELI</name>
<evidence type="ECO:0000259" key="3">
    <source>
        <dbReference type="Pfam" id="PF18709"/>
    </source>
</evidence>
<dbReference type="Pfam" id="PF01926">
    <property type="entry name" value="MMR_HSR1"/>
    <property type="match status" value="1"/>
</dbReference>
<evidence type="ECO:0000256" key="1">
    <source>
        <dbReference type="SAM" id="Coils"/>
    </source>
</evidence>